<evidence type="ECO:0000313" key="2">
    <source>
        <dbReference type="EMBL" id="PKA46869.1"/>
    </source>
</evidence>
<reference evidence="2 3" key="1">
    <citation type="journal article" date="2017" name="Nature">
        <title>The Apostasia genome and the evolution of orchids.</title>
        <authorList>
            <person name="Zhang G.Q."/>
            <person name="Liu K.W."/>
            <person name="Li Z."/>
            <person name="Lohaus R."/>
            <person name="Hsiao Y.Y."/>
            <person name="Niu S.C."/>
            <person name="Wang J.Y."/>
            <person name="Lin Y.C."/>
            <person name="Xu Q."/>
            <person name="Chen L.J."/>
            <person name="Yoshida K."/>
            <person name="Fujiwara S."/>
            <person name="Wang Z.W."/>
            <person name="Zhang Y.Q."/>
            <person name="Mitsuda N."/>
            <person name="Wang M."/>
            <person name="Liu G.H."/>
            <person name="Pecoraro L."/>
            <person name="Huang H.X."/>
            <person name="Xiao X.J."/>
            <person name="Lin M."/>
            <person name="Wu X.Y."/>
            <person name="Wu W.L."/>
            <person name="Chen Y.Y."/>
            <person name="Chang S.B."/>
            <person name="Sakamoto S."/>
            <person name="Ohme-Takagi M."/>
            <person name="Yagi M."/>
            <person name="Zeng S.J."/>
            <person name="Shen C.Y."/>
            <person name="Yeh C.M."/>
            <person name="Luo Y.B."/>
            <person name="Tsai W.C."/>
            <person name="Van de Peer Y."/>
            <person name="Liu Z.J."/>
        </authorList>
    </citation>
    <scope>NUCLEOTIDE SEQUENCE [LARGE SCALE GENOMIC DNA]</scope>
    <source>
        <strain evidence="3">cv. Shenzhen</strain>
        <tissue evidence="2">Stem</tissue>
    </source>
</reference>
<dbReference type="Pfam" id="PF05097">
    <property type="entry name" value="DUF688"/>
    <property type="match status" value="1"/>
</dbReference>
<sequence length="567" mass="62713">MEGKRLDLDAPLLSFRRITVPAAGVNEGVVPPLRKTTHPFGKPELKNSPVGSAGAVPFEWEKTPGQPKDSSGGGAYDGAVAGLKTAAPKLPPGRSLKEKEADWIKDAVFLRQEIDIDRKQKMPDGGAEKAKMEEEWNLTECDDDGESFSDARDTLSCTESFSMKCSATGMSANFGARNSFSDFSKDQQGKGFMIDRFLPAAQAMAARSPRRTWRKPPRAPEVAAANPNPTIKTVRRRESSFHYECQVGFPAPNANDQDEVENDDDGDHRNHDDNGYFSPKVCGLLPRCCLKSSFFLLNPVPGMKVQSRHPVRPPNKPSPLSHNDANLEDSWEAVYRYKLNHGDYIQKEDGSKLASESNQLTYWSDSQTLDDSSSLQHSSGAVLSPNKNGDPESKSQTMKTGSYNSCEEYSGSYWDIVSCSGRLQEFSSTSPSTDKTLFKDPLHFPITSKCEGKKETNFINNISGDGSVDLKAIDSEKSDNYLALSLLPPPLPNCPSESWLKRTLPRISSRGPHQQSFLGIQIHRRKPALQAGRDDLIHQKLAREEKLAKALPRRTRFAEVAKPQHES</sequence>
<dbReference type="PANTHER" id="PTHR33671">
    <property type="entry name" value="N-METHYLTRANSFERASE, PUTATIVE (DUF688)-RELATED"/>
    <property type="match status" value="1"/>
</dbReference>
<dbReference type="EMBL" id="KZ453894">
    <property type="protein sequence ID" value="PKA46869.1"/>
    <property type="molecule type" value="Genomic_DNA"/>
</dbReference>
<accession>A0A2H9ZU94</accession>
<organism evidence="2 3">
    <name type="scientific">Apostasia shenzhenica</name>
    <dbReference type="NCBI Taxonomy" id="1088818"/>
    <lineage>
        <taxon>Eukaryota</taxon>
        <taxon>Viridiplantae</taxon>
        <taxon>Streptophyta</taxon>
        <taxon>Embryophyta</taxon>
        <taxon>Tracheophyta</taxon>
        <taxon>Spermatophyta</taxon>
        <taxon>Magnoliopsida</taxon>
        <taxon>Liliopsida</taxon>
        <taxon>Asparagales</taxon>
        <taxon>Orchidaceae</taxon>
        <taxon>Apostasioideae</taxon>
        <taxon>Apostasia</taxon>
    </lineage>
</organism>
<evidence type="ECO:0000256" key="1">
    <source>
        <dbReference type="SAM" id="MobiDB-lite"/>
    </source>
</evidence>
<keyword evidence="3" id="KW-1185">Reference proteome</keyword>
<feature type="region of interest" description="Disordered" evidence="1">
    <location>
        <begin position="305"/>
        <end position="325"/>
    </location>
</feature>
<feature type="region of interest" description="Disordered" evidence="1">
    <location>
        <begin position="371"/>
        <end position="403"/>
    </location>
</feature>
<gene>
    <name evidence="2" type="ORF">AXF42_Ash015763</name>
</gene>
<dbReference type="AlphaFoldDB" id="A0A2H9ZU94"/>
<dbReference type="Proteomes" id="UP000236161">
    <property type="component" value="Unassembled WGS sequence"/>
</dbReference>
<feature type="compositionally biased region" description="Basic residues" evidence="1">
    <location>
        <begin position="208"/>
        <end position="217"/>
    </location>
</feature>
<name>A0A2H9ZU94_9ASPA</name>
<feature type="region of interest" description="Disordered" evidence="1">
    <location>
        <begin position="248"/>
        <end position="272"/>
    </location>
</feature>
<proteinExistence type="predicted"/>
<dbReference type="STRING" id="1088818.A0A2H9ZU94"/>
<evidence type="ECO:0000313" key="3">
    <source>
        <dbReference type="Proteomes" id="UP000236161"/>
    </source>
</evidence>
<protein>
    <submittedName>
        <fullName evidence="2">Uncharacterized protein</fullName>
    </submittedName>
</protein>
<feature type="region of interest" description="Disordered" evidence="1">
    <location>
        <begin position="28"/>
        <end position="79"/>
    </location>
</feature>
<dbReference type="OrthoDB" id="677721at2759"/>
<feature type="region of interest" description="Disordered" evidence="1">
    <location>
        <begin position="206"/>
        <end position="225"/>
    </location>
</feature>
<dbReference type="InterPro" id="IPR007789">
    <property type="entry name" value="DUF688"/>
</dbReference>
<feature type="compositionally biased region" description="Acidic residues" evidence="1">
    <location>
        <begin position="256"/>
        <end position="265"/>
    </location>
</feature>
<feature type="compositionally biased region" description="Polar residues" evidence="1">
    <location>
        <begin position="394"/>
        <end position="403"/>
    </location>
</feature>
<dbReference type="PANTHER" id="PTHR33671:SF2">
    <property type="entry name" value="N-METHYLTRANSFERASE, PUTATIVE (DUF688)-RELATED"/>
    <property type="match status" value="1"/>
</dbReference>